<name>A0ACC2BPB3_DIPCM</name>
<organism evidence="1 2">
    <name type="scientific">Diphasiastrum complanatum</name>
    <name type="common">Issler's clubmoss</name>
    <name type="synonym">Lycopodium complanatum</name>
    <dbReference type="NCBI Taxonomy" id="34168"/>
    <lineage>
        <taxon>Eukaryota</taxon>
        <taxon>Viridiplantae</taxon>
        <taxon>Streptophyta</taxon>
        <taxon>Embryophyta</taxon>
        <taxon>Tracheophyta</taxon>
        <taxon>Lycopodiopsida</taxon>
        <taxon>Lycopodiales</taxon>
        <taxon>Lycopodiaceae</taxon>
        <taxon>Lycopodioideae</taxon>
        <taxon>Diphasiastrum</taxon>
    </lineage>
</organism>
<proteinExistence type="predicted"/>
<evidence type="ECO:0000313" key="1">
    <source>
        <dbReference type="EMBL" id="KAJ7531518.1"/>
    </source>
</evidence>
<comment type="caution">
    <text evidence="1">The sequence shown here is derived from an EMBL/GenBank/DDBJ whole genome shotgun (WGS) entry which is preliminary data.</text>
</comment>
<sequence>MSLMSFLLAPQLTFLSWKQQKWRSLLHHIDEFVVLLLRLFFLASKTGTSLFRNWIHGATDLDSKLVSLHIIKSGKKAGVRRHSHDADATSHVPGCPSSELLLNVRGETQGNKTLSSPGFSFSAAGLLFPYYIGASQCLMQHGFITETTPLAGASAGAIVCVAIAAEIPMHVVLKACKLMIQECKEKGTIFKLRDTVRVYLDRYLPEDAHIKASGRVRVGITQLFKSPMGLLVEHFSSRGDLINALLASSFIPGYVAARPFTLFRNSFCVDGGFTNFTPPTSAEKTVGVCAFQVHRFGLHEIEISPDLNPQSMVAPSQVLNWAVQPQNDSTLDTLFNLGYENASAWVQKKLLESNSTRTC</sequence>
<protein>
    <submittedName>
        <fullName evidence="1">Uncharacterized protein</fullName>
    </submittedName>
</protein>
<dbReference type="EMBL" id="CM055105">
    <property type="protein sequence ID" value="KAJ7531518.1"/>
    <property type="molecule type" value="Genomic_DNA"/>
</dbReference>
<gene>
    <name evidence="1" type="ORF">O6H91_14G047000</name>
</gene>
<keyword evidence="2" id="KW-1185">Reference proteome</keyword>
<accession>A0ACC2BPB3</accession>
<dbReference type="Proteomes" id="UP001162992">
    <property type="component" value="Chromosome 14"/>
</dbReference>
<evidence type="ECO:0000313" key="2">
    <source>
        <dbReference type="Proteomes" id="UP001162992"/>
    </source>
</evidence>
<reference evidence="2" key="1">
    <citation type="journal article" date="2024" name="Proc. Natl. Acad. Sci. U.S.A.">
        <title>Extraordinary preservation of gene collinearity over three hundred million years revealed in homosporous lycophytes.</title>
        <authorList>
            <person name="Li C."/>
            <person name="Wickell D."/>
            <person name="Kuo L.Y."/>
            <person name="Chen X."/>
            <person name="Nie B."/>
            <person name="Liao X."/>
            <person name="Peng D."/>
            <person name="Ji J."/>
            <person name="Jenkins J."/>
            <person name="Williams M."/>
            <person name="Shu S."/>
            <person name="Plott C."/>
            <person name="Barry K."/>
            <person name="Rajasekar S."/>
            <person name="Grimwood J."/>
            <person name="Han X."/>
            <person name="Sun S."/>
            <person name="Hou Z."/>
            <person name="He W."/>
            <person name="Dai G."/>
            <person name="Sun C."/>
            <person name="Schmutz J."/>
            <person name="Leebens-Mack J.H."/>
            <person name="Li F.W."/>
            <person name="Wang L."/>
        </authorList>
    </citation>
    <scope>NUCLEOTIDE SEQUENCE [LARGE SCALE GENOMIC DNA]</scope>
    <source>
        <strain evidence="2">cv. PW_Plant_1</strain>
    </source>
</reference>